<organism evidence="1 2">
    <name type="scientific">Pseudodesulfovibrio nedwellii</name>
    <dbReference type="NCBI Taxonomy" id="2973072"/>
    <lineage>
        <taxon>Bacteria</taxon>
        <taxon>Pseudomonadati</taxon>
        <taxon>Thermodesulfobacteriota</taxon>
        <taxon>Desulfovibrionia</taxon>
        <taxon>Desulfovibrionales</taxon>
        <taxon>Desulfovibrionaceae</taxon>
    </lineage>
</organism>
<accession>A0ABN6S4A4</accession>
<dbReference type="RefSeq" id="WP_281760566.1">
    <property type="nucleotide sequence ID" value="NZ_AP026709.1"/>
</dbReference>
<keyword evidence="2" id="KW-1185">Reference proteome</keyword>
<proteinExistence type="predicted"/>
<protein>
    <submittedName>
        <fullName evidence="1">Universal stress protein UspA</fullName>
    </submittedName>
</protein>
<dbReference type="EMBL" id="AP026709">
    <property type="protein sequence ID" value="BDQ38059.1"/>
    <property type="molecule type" value="Genomic_DNA"/>
</dbReference>
<dbReference type="SUPFAM" id="SSF52402">
    <property type="entry name" value="Adenine nucleotide alpha hydrolases-like"/>
    <property type="match status" value="2"/>
</dbReference>
<gene>
    <name evidence="1" type="ORF">SYK_24190</name>
</gene>
<sequence length="294" mass="33356">MQKELLLAIGDDRAASFNLRFLKELFDDICDIRLTLFYVAPKLASWSMHEDTLAPMGDDLIELMAHKKDKGEKALDEALRWLKNMTGCPGDNVNTKVVQSKTGTVRELIDECRSGLYDAMLLGRKGFTWFEEVFENSVCHELIWQDIDFPIWVCKRPTGVPHQNILLCLDGSNASLRMADHASYILADEKRHSFTLFHAAKWDYETTIAEQYFSKAVKIMKGNGVTEDRIKFRSVVAKNVVKAIIQEATISSYAAVGVGRRGTTKRNKKENMFPTSVSINLLRQLTDTALWVSK</sequence>
<reference evidence="1 2" key="1">
    <citation type="submission" date="2022-08" db="EMBL/GenBank/DDBJ databases">
        <title>Genome Sequence of the sulphate-reducing bacterium, Pseudodesulfovibrio sp. SYK.</title>
        <authorList>
            <person name="Kondo R."/>
            <person name="Kataoka T."/>
        </authorList>
    </citation>
    <scope>NUCLEOTIDE SEQUENCE [LARGE SCALE GENOMIC DNA]</scope>
    <source>
        <strain evidence="1 2">SYK</strain>
    </source>
</reference>
<dbReference type="Gene3D" id="3.40.50.12370">
    <property type="match status" value="1"/>
</dbReference>
<evidence type="ECO:0000313" key="1">
    <source>
        <dbReference type="EMBL" id="BDQ38059.1"/>
    </source>
</evidence>
<evidence type="ECO:0000313" key="2">
    <source>
        <dbReference type="Proteomes" id="UP001317742"/>
    </source>
</evidence>
<name>A0ABN6S4A4_9BACT</name>
<dbReference type="Proteomes" id="UP001317742">
    <property type="component" value="Chromosome"/>
</dbReference>